<comment type="subunit">
    <text evidence="2">Interacts transiently with the RNA polymerase catalytic core formed by RpoA, RpoB, RpoC and RpoZ (2 alpha, 1 beta, 1 beta' and 1 omega subunit) to form the RNA polymerase holoenzyme that can initiate transcription.</text>
</comment>
<dbReference type="EMBL" id="VFPH01000001">
    <property type="protein sequence ID" value="TQM44949.1"/>
    <property type="molecule type" value="Genomic_DNA"/>
</dbReference>
<feature type="domain" description="RNA polymerase sigma factor 70 region 4 type 2" evidence="7">
    <location>
        <begin position="118"/>
        <end position="168"/>
    </location>
</feature>
<evidence type="ECO:0000256" key="2">
    <source>
        <dbReference type="ARBA" id="ARBA00011344"/>
    </source>
</evidence>
<keyword evidence="3" id="KW-0805">Transcription regulation</keyword>
<keyword evidence="9" id="KW-1185">Reference proteome</keyword>
<proteinExistence type="inferred from homology"/>
<evidence type="ECO:0000313" key="8">
    <source>
        <dbReference type="EMBL" id="TQM44949.1"/>
    </source>
</evidence>
<dbReference type="InterPro" id="IPR032710">
    <property type="entry name" value="NTF2-like_dom_sf"/>
</dbReference>
<evidence type="ECO:0000259" key="7">
    <source>
        <dbReference type="Pfam" id="PF08281"/>
    </source>
</evidence>
<dbReference type="InterPro" id="IPR036388">
    <property type="entry name" value="WH-like_DNA-bd_sf"/>
</dbReference>
<dbReference type="GO" id="GO:0016987">
    <property type="term" value="F:sigma factor activity"/>
    <property type="evidence" value="ECO:0007669"/>
    <property type="project" value="UniProtKB-KW"/>
</dbReference>
<comment type="similarity">
    <text evidence="1">Belongs to the sigma-70 factor family. ECF subfamily.</text>
</comment>
<dbReference type="InterPro" id="IPR014303">
    <property type="entry name" value="RNA_pol_sigma-70_ECF"/>
</dbReference>
<dbReference type="InterPro" id="IPR013325">
    <property type="entry name" value="RNA_pol_sigma_r2"/>
</dbReference>
<sequence>MGSAGREPLVRDELAELADEFALMRPRLFGIAYRMLGSVADAEDIVQDVWVKWQAQDRASVRDAMAFLVTMTTRLAINATQTARARRETYAGPWLPEPVDTTADPVLGAERGAALEVAVLVLLEKLTPTERAAFVLREAFDYPYGRIAEVLETSEVNARKLLSRARQAVAAERRTSVDVVQQRRLLSAFLSAAQAGDFDELESLFAADVASYSDGGGAVRDASRIPVFGRTRVAKFVASFAARFWADVRVDWVEANGGPSVLVTRYGEAVAWLTATATADGIDHLYWVMHPAKLAHISAAVSARGTG</sequence>
<protein>
    <submittedName>
        <fullName evidence="8">RNA polymerase sigma-70 factor (ECF subfamily)</fullName>
    </submittedName>
</protein>
<dbReference type="InterPro" id="IPR014284">
    <property type="entry name" value="RNA_pol_sigma-70_dom"/>
</dbReference>
<dbReference type="RefSeq" id="WP_246121828.1">
    <property type="nucleotide sequence ID" value="NZ_VFPH01000001.1"/>
</dbReference>
<dbReference type="InterPro" id="IPR007627">
    <property type="entry name" value="RNA_pol_sigma70_r2"/>
</dbReference>
<keyword evidence="5" id="KW-0804">Transcription</keyword>
<dbReference type="Proteomes" id="UP000319818">
    <property type="component" value="Unassembled WGS sequence"/>
</dbReference>
<dbReference type="Pfam" id="PF04542">
    <property type="entry name" value="Sigma70_r2"/>
    <property type="match status" value="1"/>
</dbReference>
<feature type="domain" description="RNA polymerase sigma-70 region 2" evidence="6">
    <location>
        <begin position="24"/>
        <end position="82"/>
    </location>
</feature>
<evidence type="ECO:0000313" key="9">
    <source>
        <dbReference type="Proteomes" id="UP000319818"/>
    </source>
</evidence>
<dbReference type="GO" id="GO:0003677">
    <property type="term" value="F:DNA binding"/>
    <property type="evidence" value="ECO:0007669"/>
    <property type="project" value="InterPro"/>
</dbReference>
<dbReference type="PANTHER" id="PTHR30173:SF36">
    <property type="entry name" value="ECF RNA POLYMERASE SIGMA FACTOR SIGJ"/>
    <property type="match status" value="1"/>
</dbReference>
<reference evidence="8 9" key="1">
    <citation type="submission" date="2019-06" db="EMBL/GenBank/DDBJ databases">
        <title>Sequencing the genomes of 1000 actinobacteria strains.</title>
        <authorList>
            <person name="Klenk H.-P."/>
        </authorList>
    </citation>
    <scope>NUCLEOTIDE SEQUENCE [LARGE SCALE GENOMIC DNA]</scope>
    <source>
        <strain evidence="8 9">DSM 45511</strain>
    </source>
</reference>
<dbReference type="SUPFAM" id="SSF88659">
    <property type="entry name" value="Sigma3 and sigma4 domains of RNA polymerase sigma factors"/>
    <property type="match status" value="1"/>
</dbReference>
<dbReference type="AlphaFoldDB" id="A0A543GFT7"/>
<dbReference type="Gene3D" id="1.10.10.10">
    <property type="entry name" value="Winged helix-like DNA-binding domain superfamily/Winged helix DNA-binding domain"/>
    <property type="match status" value="1"/>
</dbReference>
<dbReference type="NCBIfam" id="TIGR02957">
    <property type="entry name" value="SigX4"/>
    <property type="match status" value="1"/>
</dbReference>
<evidence type="ECO:0000256" key="1">
    <source>
        <dbReference type="ARBA" id="ARBA00010641"/>
    </source>
</evidence>
<accession>A0A543GFT7</accession>
<organism evidence="8 9">
    <name type="scientific">Pseudonocardia cypriaca</name>
    <dbReference type="NCBI Taxonomy" id="882449"/>
    <lineage>
        <taxon>Bacteria</taxon>
        <taxon>Bacillati</taxon>
        <taxon>Actinomycetota</taxon>
        <taxon>Actinomycetes</taxon>
        <taxon>Pseudonocardiales</taxon>
        <taxon>Pseudonocardiaceae</taxon>
        <taxon>Pseudonocardia</taxon>
    </lineage>
</organism>
<evidence type="ECO:0000256" key="4">
    <source>
        <dbReference type="ARBA" id="ARBA00023082"/>
    </source>
</evidence>
<comment type="caution">
    <text evidence="8">The sequence shown here is derived from an EMBL/GenBank/DDBJ whole genome shotgun (WGS) entry which is preliminary data.</text>
</comment>
<keyword evidence="4" id="KW-0731">Sigma factor</keyword>
<dbReference type="InterPro" id="IPR013324">
    <property type="entry name" value="RNA_pol_sigma_r3/r4-like"/>
</dbReference>
<dbReference type="NCBIfam" id="TIGR02937">
    <property type="entry name" value="sigma70-ECF"/>
    <property type="match status" value="1"/>
</dbReference>
<dbReference type="SUPFAM" id="SSF54427">
    <property type="entry name" value="NTF2-like"/>
    <property type="match status" value="1"/>
</dbReference>
<dbReference type="PANTHER" id="PTHR30173">
    <property type="entry name" value="SIGMA 19 FACTOR"/>
    <property type="match status" value="1"/>
</dbReference>
<name>A0A543GFT7_9PSEU</name>
<evidence type="ECO:0000259" key="6">
    <source>
        <dbReference type="Pfam" id="PF04542"/>
    </source>
</evidence>
<dbReference type="Pfam" id="PF08281">
    <property type="entry name" value="Sigma70_r4_2"/>
    <property type="match status" value="1"/>
</dbReference>
<evidence type="ECO:0000256" key="5">
    <source>
        <dbReference type="ARBA" id="ARBA00023163"/>
    </source>
</evidence>
<dbReference type="SUPFAM" id="SSF88946">
    <property type="entry name" value="Sigma2 domain of RNA polymerase sigma factors"/>
    <property type="match status" value="1"/>
</dbReference>
<gene>
    <name evidence="8" type="ORF">FB388_2338</name>
</gene>
<dbReference type="GO" id="GO:0006352">
    <property type="term" value="P:DNA-templated transcription initiation"/>
    <property type="evidence" value="ECO:0007669"/>
    <property type="project" value="InterPro"/>
</dbReference>
<dbReference type="Gene3D" id="3.10.450.50">
    <property type="match status" value="1"/>
</dbReference>
<dbReference type="InterPro" id="IPR052704">
    <property type="entry name" value="ECF_Sigma-70_Domain"/>
</dbReference>
<dbReference type="InterPro" id="IPR013249">
    <property type="entry name" value="RNA_pol_sigma70_r4_t2"/>
</dbReference>
<evidence type="ECO:0000256" key="3">
    <source>
        <dbReference type="ARBA" id="ARBA00023015"/>
    </source>
</evidence>
<dbReference type="Gene3D" id="1.10.1740.10">
    <property type="match status" value="1"/>
</dbReference>